<dbReference type="InterPro" id="IPR002938">
    <property type="entry name" value="FAD-bd"/>
</dbReference>
<accession>A0A9P3GHD8</accession>
<proteinExistence type="inferred from homology"/>
<organism evidence="7 8">
    <name type="scientific">Phanerochaete sordida</name>
    <dbReference type="NCBI Taxonomy" id="48140"/>
    <lineage>
        <taxon>Eukaryota</taxon>
        <taxon>Fungi</taxon>
        <taxon>Dikarya</taxon>
        <taxon>Basidiomycota</taxon>
        <taxon>Agaricomycotina</taxon>
        <taxon>Agaricomycetes</taxon>
        <taxon>Polyporales</taxon>
        <taxon>Phanerochaetaceae</taxon>
        <taxon>Phanerochaete</taxon>
    </lineage>
</organism>
<keyword evidence="5" id="KW-0503">Monooxygenase</keyword>
<dbReference type="AlphaFoldDB" id="A0A9P3GHD8"/>
<comment type="similarity">
    <text evidence="1">Belongs to the paxM FAD-dependent monooxygenase family.</text>
</comment>
<evidence type="ECO:0000256" key="3">
    <source>
        <dbReference type="ARBA" id="ARBA00022827"/>
    </source>
</evidence>
<dbReference type="Pfam" id="PF01494">
    <property type="entry name" value="FAD_binding_3"/>
    <property type="match status" value="1"/>
</dbReference>
<dbReference type="InterPro" id="IPR036188">
    <property type="entry name" value="FAD/NAD-bd_sf"/>
</dbReference>
<gene>
    <name evidence="7" type="ORF">PsYK624_112240</name>
</gene>
<keyword evidence="2" id="KW-0285">Flavoprotein</keyword>
<name>A0A9P3GHD8_9APHY</name>
<dbReference type="PRINTS" id="PR00420">
    <property type="entry name" value="RNGMNOXGNASE"/>
</dbReference>
<dbReference type="PANTHER" id="PTHR13789:SF309">
    <property type="entry name" value="PUTATIVE (AFU_ORTHOLOGUE AFUA_6G14510)-RELATED"/>
    <property type="match status" value="1"/>
</dbReference>
<evidence type="ECO:0000256" key="1">
    <source>
        <dbReference type="ARBA" id="ARBA00007992"/>
    </source>
</evidence>
<dbReference type="Proteomes" id="UP000703269">
    <property type="component" value="Unassembled WGS sequence"/>
</dbReference>
<keyword evidence="4" id="KW-0560">Oxidoreductase</keyword>
<dbReference type="EMBL" id="BPQB01000045">
    <property type="protein sequence ID" value="GJE95045.1"/>
    <property type="molecule type" value="Genomic_DNA"/>
</dbReference>
<feature type="domain" description="FAD-binding" evidence="6">
    <location>
        <begin position="4"/>
        <end position="320"/>
    </location>
</feature>
<evidence type="ECO:0000259" key="6">
    <source>
        <dbReference type="Pfam" id="PF01494"/>
    </source>
</evidence>
<dbReference type="OrthoDB" id="47494at2759"/>
<keyword evidence="8" id="KW-1185">Reference proteome</keyword>
<dbReference type="GO" id="GO:0071949">
    <property type="term" value="F:FAD binding"/>
    <property type="evidence" value="ECO:0007669"/>
    <property type="project" value="InterPro"/>
</dbReference>
<evidence type="ECO:0000313" key="8">
    <source>
        <dbReference type="Proteomes" id="UP000703269"/>
    </source>
</evidence>
<protein>
    <submittedName>
        <fullName evidence="7">FAD/NAD(P)-binding domain-containing protein</fullName>
    </submittedName>
</protein>
<evidence type="ECO:0000313" key="7">
    <source>
        <dbReference type="EMBL" id="GJE95045.1"/>
    </source>
</evidence>
<dbReference type="Gene3D" id="3.50.50.60">
    <property type="entry name" value="FAD/NAD(P)-binding domain"/>
    <property type="match status" value="1"/>
</dbReference>
<evidence type="ECO:0000256" key="5">
    <source>
        <dbReference type="ARBA" id="ARBA00023033"/>
    </source>
</evidence>
<dbReference type="SUPFAM" id="SSF51905">
    <property type="entry name" value="FAD/NAD(P)-binding domain"/>
    <property type="match status" value="1"/>
</dbReference>
<dbReference type="PANTHER" id="PTHR13789">
    <property type="entry name" value="MONOOXYGENASE"/>
    <property type="match status" value="1"/>
</dbReference>
<dbReference type="InterPro" id="IPR050493">
    <property type="entry name" value="FAD-dep_Monooxygenase_BioMet"/>
</dbReference>
<sequence>MTPVRVGIIGGGIVGPVAAILLKQQGYDPVIFERNDTRSEAGIGLGIQRNGLLVLQRIPGLVESLAGHTLDYFHFYSTLAEDSGVLGQLDGPKRRREQTGVGTIGIRRSVLQLALISAAERAGVEIRWGHHLNTLEQTEDGVTLSFANGARETVSFVVGCDGLHSDTRKALFGEERADYTGLTQTGGFAPMPEQYRGTSTAISVFGDGLPVDETTMSWAVTAREPEAKETWRAMDDAAAEDFKRASPVAQWDHGAGELVRNGVNVTKYGLYDRPELPTWHKGRVVLIGDAAHPTSPHLGQGANQAFEDAGALADLLAAHAPAAEPTTTAALEAAFQELEAARIPRTTFLVKRAREQGETRVVHGVPACVERNEFYRKLLADEALMRQWFAA</sequence>
<keyword evidence="3" id="KW-0274">FAD</keyword>
<evidence type="ECO:0000256" key="2">
    <source>
        <dbReference type="ARBA" id="ARBA00022630"/>
    </source>
</evidence>
<dbReference type="GO" id="GO:0004497">
    <property type="term" value="F:monooxygenase activity"/>
    <property type="evidence" value="ECO:0007669"/>
    <property type="project" value="UniProtKB-KW"/>
</dbReference>
<reference evidence="7 8" key="1">
    <citation type="submission" date="2021-08" db="EMBL/GenBank/DDBJ databases">
        <title>Draft Genome Sequence of Phanerochaete sordida strain YK-624.</title>
        <authorList>
            <person name="Mori T."/>
            <person name="Dohra H."/>
            <person name="Suzuki T."/>
            <person name="Kawagishi H."/>
            <person name="Hirai H."/>
        </authorList>
    </citation>
    <scope>NUCLEOTIDE SEQUENCE [LARGE SCALE GENOMIC DNA]</scope>
    <source>
        <strain evidence="7 8">YK-624</strain>
    </source>
</reference>
<evidence type="ECO:0000256" key="4">
    <source>
        <dbReference type="ARBA" id="ARBA00023002"/>
    </source>
</evidence>
<comment type="caution">
    <text evidence="7">The sequence shown here is derived from an EMBL/GenBank/DDBJ whole genome shotgun (WGS) entry which is preliminary data.</text>
</comment>